<comment type="caution">
    <text evidence="1">The sequence shown here is derived from an EMBL/GenBank/DDBJ whole genome shotgun (WGS) entry which is preliminary data.</text>
</comment>
<dbReference type="InterPro" id="IPR036388">
    <property type="entry name" value="WH-like_DNA-bd_sf"/>
</dbReference>
<name>A0A479ZY91_9CYAN</name>
<organism evidence="1 2">
    <name type="scientific">Sphaerospermopsis reniformis</name>
    <dbReference type="NCBI Taxonomy" id="531300"/>
    <lineage>
        <taxon>Bacteria</taxon>
        <taxon>Bacillati</taxon>
        <taxon>Cyanobacteriota</taxon>
        <taxon>Cyanophyceae</taxon>
        <taxon>Nostocales</taxon>
        <taxon>Aphanizomenonaceae</taxon>
        <taxon>Sphaerospermopsis</taxon>
    </lineage>
</organism>
<evidence type="ECO:0000313" key="2">
    <source>
        <dbReference type="Proteomes" id="UP000300142"/>
    </source>
</evidence>
<dbReference type="InterPro" id="IPR007367">
    <property type="entry name" value="DUF433"/>
</dbReference>
<dbReference type="PANTHER" id="PTHR34849">
    <property type="entry name" value="SSL5025 PROTEIN"/>
    <property type="match status" value="1"/>
</dbReference>
<dbReference type="PANTHER" id="PTHR34849:SF3">
    <property type="entry name" value="SSR2962 PROTEIN"/>
    <property type="match status" value="1"/>
</dbReference>
<dbReference type="Proteomes" id="UP000300142">
    <property type="component" value="Unassembled WGS sequence"/>
</dbReference>
<dbReference type="SUPFAM" id="SSF46689">
    <property type="entry name" value="Homeodomain-like"/>
    <property type="match status" value="1"/>
</dbReference>
<dbReference type="Pfam" id="PF04255">
    <property type="entry name" value="DUF433"/>
    <property type="match status" value="1"/>
</dbReference>
<dbReference type="InterPro" id="IPR009057">
    <property type="entry name" value="Homeodomain-like_sf"/>
</dbReference>
<dbReference type="Gene3D" id="1.10.10.10">
    <property type="entry name" value="Winged helix-like DNA-binding domain superfamily/Winged helix DNA-binding domain"/>
    <property type="match status" value="1"/>
</dbReference>
<evidence type="ECO:0008006" key="3">
    <source>
        <dbReference type="Google" id="ProtNLM"/>
    </source>
</evidence>
<protein>
    <recommendedName>
        <fullName evidence="3">DUF433 domain-containing protein</fullName>
    </recommendedName>
</protein>
<dbReference type="RefSeq" id="WP_096571628.1">
    <property type="nucleotide sequence ID" value="NZ_BJCE01000095.1"/>
</dbReference>
<keyword evidence="2" id="KW-1185">Reference proteome</keyword>
<reference evidence="2" key="1">
    <citation type="submission" date="2019-02" db="EMBL/GenBank/DDBJ databases">
        <title>Draft genome sequence of Sphaerospermopsis reniformis NIES-1949.</title>
        <authorList>
            <person name="Yamaguchi H."/>
            <person name="Suzuki S."/>
            <person name="Kawachi M."/>
        </authorList>
    </citation>
    <scope>NUCLEOTIDE SEQUENCE [LARGE SCALE GENOMIC DNA]</scope>
    <source>
        <strain evidence="2">NIES-1949</strain>
    </source>
</reference>
<evidence type="ECO:0000313" key="1">
    <source>
        <dbReference type="EMBL" id="GCL37750.1"/>
    </source>
</evidence>
<gene>
    <name evidence="1" type="ORF">SR1949_28620</name>
</gene>
<dbReference type="EMBL" id="BJCE01000095">
    <property type="protein sequence ID" value="GCL37750.1"/>
    <property type="molecule type" value="Genomic_DNA"/>
</dbReference>
<accession>A0A479ZY91</accession>
<sequence length="79" mass="8646">MINSFQRSLLSVVHSDPDILGGIPVFVGTRVPMRTLLDYLEAGDSLEVFLDHFPSVSREQAIAALELAKEMLTAYANPA</sequence>
<dbReference type="AlphaFoldDB" id="A0A479ZY91"/>
<proteinExistence type="predicted"/>